<comment type="similarity">
    <text evidence="1">Belongs to the FAM161 family.</text>
</comment>
<dbReference type="InterPro" id="IPR051655">
    <property type="entry name" value="FAM161"/>
</dbReference>
<dbReference type="OrthoDB" id="2150121at2759"/>
<comment type="caution">
    <text evidence="5">The sequence shown here is derived from an EMBL/GenBank/DDBJ whole genome shotgun (WGS) entry which is preliminary data.</text>
</comment>
<dbReference type="InterPro" id="IPR019579">
    <property type="entry name" value="FAM161A/B"/>
</dbReference>
<evidence type="ECO:0000256" key="2">
    <source>
        <dbReference type="ARBA" id="ARBA00023054"/>
    </source>
</evidence>
<dbReference type="EMBL" id="QEAP01000001">
    <property type="protein sequence ID" value="TPX78679.1"/>
    <property type="molecule type" value="Genomic_DNA"/>
</dbReference>
<protein>
    <submittedName>
        <fullName evidence="5">Uncharacterized protein</fullName>
    </submittedName>
</protein>
<dbReference type="GO" id="GO:0005856">
    <property type="term" value="C:cytoskeleton"/>
    <property type="evidence" value="ECO:0007669"/>
    <property type="project" value="UniProtKB-ARBA"/>
</dbReference>
<dbReference type="GO" id="GO:0044782">
    <property type="term" value="P:cilium organization"/>
    <property type="evidence" value="ECO:0007669"/>
    <property type="project" value="TreeGrafter"/>
</dbReference>
<sequence>MDSDEEEGCLQLEGIPLKGQPLRRKLRTYPEYSNNWNRDAAQSSTTKHASRNRTKKKCSDSRAATSLESVDGSFSTDTRSRSGTSCSGYSRSSRSESQSSQPSYKVNFSKRASNVTDASQQSFDDFGGQDLSGFMHDFHTSVHAEQQRKSLAARAEYLKSKLFGEIQERERALAPHAFGWQETPWTVHLDAHEYPQDGQTAIQGYPWIGERSKVDNFLESPVEADMWEALRHAEARAFPLEDEEVMEHVFEGLESAMMAQDEDALTQQWQERLNLGDRDIADRRAKEEMEITCQFRATPVPAASLLPRYDEIMRKMGNKSTEKRFQRANELMSKVKPFSFSCNGNHNESILHCRCKSQSNKVIQDAMLQIQQEKEQATKQKSRYLLTSETSLAAHAAEDGRKRRERLLANERNAGLTKEHKFKPKIKHAIPDFKKIHSEMQSMAVDGKSTKPKLVPEPFEGIEEHEREAQERSKRRVQKLQQKEEHAARRCGDFKAAKSPDYEYDHPPPLPCKETRSSFLKSRTAHEKIEKLEAELEAADTIKGSSKEKEKEMISKIQNRFKLVVDDKEERAESLKQQLRHQQRRREREYKKTLSGINEKLQERLCLFEQVSIENAKRRARAQVEQILREQRY</sequence>
<evidence type="ECO:0000256" key="4">
    <source>
        <dbReference type="SAM" id="MobiDB-lite"/>
    </source>
</evidence>
<keyword evidence="2 3" id="KW-0175">Coiled coil</keyword>
<feature type="compositionally biased region" description="Low complexity" evidence="4">
    <location>
        <begin position="72"/>
        <end position="100"/>
    </location>
</feature>
<keyword evidence="6" id="KW-1185">Reference proteome</keyword>
<feature type="coiled-coil region" evidence="3">
    <location>
        <begin position="522"/>
        <end position="592"/>
    </location>
</feature>
<accession>A0A507FQH6</accession>
<dbReference type="GO" id="GO:0005929">
    <property type="term" value="C:cilium"/>
    <property type="evidence" value="ECO:0007669"/>
    <property type="project" value="TreeGrafter"/>
</dbReference>
<dbReference type="AlphaFoldDB" id="A0A507FQH6"/>
<organism evidence="5 6">
    <name type="scientific">Chytriomyces confervae</name>
    <dbReference type="NCBI Taxonomy" id="246404"/>
    <lineage>
        <taxon>Eukaryota</taxon>
        <taxon>Fungi</taxon>
        <taxon>Fungi incertae sedis</taxon>
        <taxon>Chytridiomycota</taxon>
        <taxon>Chytridiomycota incertae sedis</taxon>
        <taxon>Chytridiomycetes</taxon>
        <taxon>Chytridiales</taxon>
        <taxon>Chytriomycetaceae</taxon>
        <taxon>Chytriomyces</taxon>
    </lineage>
</organism>
<dbReference type="STRING" id="246404.A0A507FQH6"/>
<dbReference type="Pfam" id="PF10595">
    <property type="entry name" value="FAM161A_B"/>
    <property type="match status" value="1"/>
</dbReference>
<gene>
    <name evidence="5" type="ORF">CcCBS67573_g00065</name>
</gene>
<feature type="compositionally biased region" description="Polar residues" evidence="4">
    <location>
        <begin position="31"/>
        <end position="47"/>
    </location>
</feature>
<evidence type="ECO:0000313" key="6">
    <source>
        <dbReference type="Proteomes" id="UP000320333"/>
    </source>
</evidence>
<evidence type="ECO:0000256" key="3">
    <source>
        <dbReference type="SAM" id="Coils"/>
    </source>
</evidence>
<name>A0A507FQH6_9FUNG</name>
<reference evidence="5 6" key="1">
    <citation type="journal article" date="2019" name="Sci. Rep.">
        <title>Comparative genomics of chytrid fungi reveal insights into the obligate biotrophic and pathogenic lifestyle of Synchytrium endobioticum.</title>
        <authorList>
            <person name="van de Vossenberg B.T.L.H."/>
            <person name="Warris S."/>
            <person name="Nguyen H.D.T."/>
            <person name="van Gent-Pelzer M.P.E."/>
            <person name="Joly D.L."/>
            <person name="van de Geest H.C."/>
            <person name="Bonants P.J.M."/>
            <person name="Smith D.S."/>
            <person name="Levesque C.A."/>
            <person name="van der Lee T.A.J."/>
        </authorList>
    </citation>
    <scope>NUCLEOTIDE SEQUENCE [LARGE SCALE GENOMIC DNA]</scope>
    <source>
        <strain evidence="5 6">CBS 675.73</strain>
    </source>
</reference>
<dbReference type="PANTHER" id="PTHR21501:SF1">
    <property type="entry name" value="PROTEIN FAM-161"/>
    <property type="match status" value="1"/>
</dbReference>
<evidence type="ECO:0000256" key="1">
    <source>
        <dbReference type="ARBA" id="ARBA00006663"/>
    </source>
</evidence>
<evidence type="ECO:0000313" key="5">
    <source>
        <dbReference type="EMBL" id="TPX78679.1"/>
    </source>
</evidence>
<dbReference type="Proteomes" id="UP000320333">
    <property type="component" value="Unassembled WGS sequence"/>
</dbReference>
<dbReference type="PANTHER" id="PTHR21501">
    <property type="entry name" value="PROTEIN FAM-161"/>
    <property type="match status" value="1"/>
</dbReference>
<proteinExistence type="inferred from homology"/>
<feature type="region of interest" description="Disordered" evidence="4">
    <location>
        <begin position="21"/>
        <end position="106"/>
    </location>
</feature>
<feature type="region of interest" description="Disordered" evidence="4">
    <location>
        <begin position="465"/>
        <end position="510"/>
    </location>
</feature>
<feature type="compositionally biased region" description="Basic and acidic residues" evidence="4">
    <location>
        <begin position="481"/>
        <end position="506"/>
    </location>
</feature>